<name>A0ABW2HKP7_9ACTN</name>
<evidence type="ECO:0000313" key="1">
    <source>
        <dbReference type="EMBL" id="MFC7273807.1"/>
    </source>
</evidence>
<comment type="caution">
    <text evidence="1">The sequence shown here is derived from an EMBL/GenBank/DDBJ whole genome shotgun (WGS) entry which is preliminary data.</text>
</comment>
<sequence length="173" mass="18798">MDSVEQPMDNDIQLISDGDGLAIIGNPTDVERFLAAEGLSAKDLPLPRLKSVASMGSAAAQAGSEIAANSSRWMKLTKESAQLVKKHGLRESSKSGLKTGVVKGQKGQIGGFIEFAKKPGSLLSNPAILAGRRASWRRWRCNRPWTKSPTTSPKSTRRSMTYCALRRTPCWRA</sequence>
<gene>
    <name evidence="1" type="ORF">ACFQS1_07445</name>
</gene>
<accession>A0ABW2HKP7</accession>
<evidence type="ECO:0000313" key="2">
    <source>
        <dbReference type="Proteomes" id="UP001596548"/>
    </source>
</evidence>
<dbReference type="Proteomes" id="UP001596548">
    <property type="component" value="Unassembled WGS sequence"/>
</dbReference>
<dbReference type="EMBL" id="JBHTBJ010000003">
    <property type="protein sequence ID" value="MFC7273807.1"/>
    <property type="molecule type" value="Genomic_DNA"/>
</dbReference>
<organism evidence="1 2">
    <name type="scientific">Paractinoplanes rhizophilus</name>
    <dbReference type="NCBI Taxonomy" id="1416877"/>
    <lineage>
        <taxon>Bacteria</taxon>
        <taxon>Bacillati</taxon>
        <taxon>Actinomycetota</taxon>
        <taxon>Actinomycetes</taxon>
        <taxon>Micromonosporales</taxon>
        <taxon>Micromonosporaceae</taxon>
        <taxon>Paractinoplanes</taxon>
    </lineage>
</organism>
<keyword evidence="2" id="KW-1185">Reference proteome</keyword>
<protein>
    <submittedName>
        <fullName evidence="1">Uncharacterized protein</fullName>
    </submittedName>
</protein>
<proteinExistence type="predicted"/>
<reference evidence="2" key="1">
    <citation type="journal article" date="2019" name="Int. J. Syst. Evol. Microbiol.">
        <title>The Global Catalogue of Microorganisms (GCM) 10K type strain sequencing project: providing services to taxonomists for standard genome sequencing and annotation.</title>
        <authorList>
            <consortium name="The Broad Institute Genomics Platform"/>
            <consortium name="The Broad Institute Genome Sequencing Center for Infectious Disease"/>
            <person name="Wu L."/>
            <person name="Ma J."/>
        </authorList>
    </citation>
    <scope>NUCLEOTIDE SEQUENCE [LARGE SCALE GENOMIC DNA]</scope>
    <source>
        <strain evidence="2">XZYJT-10</strain>
    </source>
</reference>